<keyword evidence="4 6" id="KW-0720">Serine protease</keyword>
<dbReference type="RefSeq" id="WP_229741841.1">
    <property type="nucleotide sequence ID" value="NZ_BMEQ01000015.1"/>
</dbReference>
<name>A0A917LW14_9MICC</name>
<keyword evidence="9" id="KW-0732">Signal</keyword>
<feature type="active site" description="Charge relay system" evidence="5 6">
    <location>
        <position position="408"/>
    </location>
</feature>
<dbReference type="AlphaFoldDB" id="A0A917LW14"/>
<dbReference type="InterPro" id="IPR050131">
    <property type="entry name" value="Peptidase_S8_subtilisin-like"/>
</dbReference>
<dbReference type="Pfam" id="PF00395">
    <property type="entry name" value="SLH"/>
    <property type="match status" value="1"/>
</dbReference>
<gene>
    <name evidence="11" type="ORF">GCM10011374_26700</name>
</gene>
<evidence type="ECO:0000256" key="6">
    <source>
        <dbReference type="PROSITE-ProRule" id="PRU01240"/>
    </source>
</evidence>
<dbReference type="InterPro" id="IPR022398">
    <property type="entry name" value="Peptidase_S8_His-AS"/>
</dbReference>
<accession>A0A917LW14</accession>
<feature type="domain" description="SLH" evidence="10">
    <location>
        <begin position="596"/>
        <end position="653"/>
    </location>
</feature>
<dbReference type="PROSITE" id="PS51272">
    <property type="entry name" value="SLH"/>
    <property type="match status" value="3"/>
</dbReference>
<comment type="similarity">
    <text evidence="1 6 7">Belongs to the peptidase S8 family.</text>
</comment>
<dbReference type="EMBL" id="BMEQ01000015">
    <property type="protein sequence ID" value="GGG62208.1"/>
    <property type="molecule type" value="Genomic_DNA"/>
</dbReference>
<dbReference type="PANTHER" id="PTHR43806:SF11">
    <property type="entry name" value="CEREVISIN-RELATED"/>
    <property type="match status" value="1"/>
</dbReference>
<dbReference type="PRINTS" id="PR00723">
    <property type="entry name" value="SUBTILISIN"/>
</dbReference>
<keyword evidence="3 6" id="KW-0378">Hydrolase</keyword>
<keyword evidence="12" id="KW-1185">Reference proteome</keyword>
<feature type="region of interest" description="Disordered" evidence="8">
    <location>
        <begin position="201"/>
        <end position="225"/>
    </location>
</feature>
<reference evidence="11" key="2">
    <citation type="submission" date="2020-09" db="EMBL/GenBank/DDBJ databases">
        <authorList>
            <person name="Sun Q."/>
            <person name="Zhou Y."/>
        </authorList>
    </citation>
    <scope>NUCLEOTIDE SEQUENCE</scope>
    <source>
        <strain evidence="11">CGMCC 1.12187</strain>
    </source>
</reference>
<dbReference type="InterPro" id="IPR015500">
    <property type="entry name" value="Peptidase_S8_subtilisin-rel"/>
</dbReference>
<feature type="active site" description="Charge relay system" evidence="5 6">
    <location>
        <position position="234"/>
    </location>
</feature>
<keyword evidence="2 6" id="KW-0645">Protease</keyword>
<sequence>MRRPALLSALTAASLVVTSLAPAAALDAAAPASPAGPAATAAASAEELTGRLVVKYSDSPSDAAQDRLLGRAAAAAGVPGGDDVARTEATAAGATVVELKKPVDLEEAQRLADELAADPAVAYAVPDRVVTGYGLVPADPGYPQQWSMQPQSMSGAWNHATGKGSVIGVIDSGITVHPDLEQQLVGGYDFIAEAAYSNDGERNAENDRDGFHHDPGTYGSAEQCNGAALPSSWHGTHVAGIAVADDNGTGTVGVAPDAGLFSIRALGACNNGSLVDVVEGLSWMSGGPELRDPRFPAERAADVINLSLGLAGECHPWLQETIDHATARGVTIVAAAGNDGVDASRSAPGNCRNVITVGAVTQSGSRAAFSNYGPAVDVYAPGQEILSSWNTGAQAPGEATVGMMSGTSMAAPYVAGVVALLKEQDRSMTPAEIEAQLKRSADSVNGLPVLDPAEAVSTARPPAPFADISAGQQFYAEMVWVAERGISTGWTEADGSRTYRALSPVNRDAMAAFLYRMAGSPAYTAPPVSPFKDVSTGQQFYKEMAWLADQGISTGWAGSDGTRSYRPDAPINRDAMAAFLYRFAGSPAYTAPPVSPFKDVSTGQQFYQEMAWLSAQGISTGWTGSDGSRSYRPLTSIKRDAMAAFLFRLSPLL</sequence>
<evidence type="ECO:0000256" key="4">
    <source>
        <dbReference type="ARBA" id="ARBA00022825"/>
    </source>
</evidence>
<dbReference type="PROSITE" id="PS51892">
    <property type="entry name" value="SUBTILASE"/>
    <property type="match status" value="1"/>
</dbReference>
<evidence type="ECO:0000256" key="3">
    <source>
        <dbReference type="ARBA" id="ARBA00022801"/>
    </source>
</evidence>
<feature type="chain" id="PRO_5037087744" description="SLH domain-containing protein" evidence="9">
    <location>
        <begin position="24"/>
        <end position="653"/>
    </location>
</feature>
<reference evidence="11" key="1">
    <citation type="journal article" date="2014" name="Int. J. Syst. Evol. Microbiol.">
        <title>Complete genome sequence of Corynebacterium casei LMG S-19264T (=DSM 44701T), isolated from a smear-ripened cheese.</title>
        <authorList>
            <consortium name="US DOE Joint Genome Institute (JGI-PGF)"/>
            <person name="Walter F."/>
            <person name="Albersmeier A."/>
            <person name="Kalinowski J."/>
            <person name="Ruckert C."/>
        </authorList>
    </citation>
    <scope>NUCLEOTIDE SEQUENCE</scope>
    <source>
        <strain evidence="11">CGMCC 1.12187</strain>
    </source>
</reference>
<evidence type="ECO:0000259" key="10">
    <source>
        <dbReference type="PROSITE" id="PS51272"/>
    </source>
</evidence>
<evidence type="ECO:0000256" key="1">
    <source>
        <dbReference type="ARBA" id="ARBA00011073"/>
    </source>
</evidence>
<dbReference type="InterPro" id="IPR001119">
    <property type="entry name" value="SLH_dom"/>
</dbReference>
<evidence type="ECO:0000256" key="2">
    <source>
        <dbReference type="ARBA" id="ARBA00022670"/>
    </source>
</evidence>
<feature type="domain" description="SLH" evidence="10">
    <location>
        <begin position="527"/>
        <end position="594"/>
    </location>
</feature>
<feature type="compositionally biased region" description="Basic and acidic residues" evidence="8">
    <location>
        <begin position="201"/>
        <end position="215"/>
    </location>
</feature>
<dbReference type="PROSITE" id="PS00138">
    <property type="entry name" value="SUBTILASE_SER"/>
    <property type="match status" value="1"/>
</dbReference>
<evidence type="ECO:0000256" key="9">
    <source>
        <dbReference type="SAM" id="SignalP"/>
    </source>
</evidence>
<proteinExistence type="inferred from homology"/>
<dbReference type="Gene3D" id="3.40.50.200">
    <property type="entry name" value="Peptidase S8/S53 domain"/>
    <property type="match status" value="1"/>
</dbReference>
<dbReference type="InterPro" id="IPR023828">
    <property type="entry name" value="Peptidase_S8_Ser-AS"/>
</dbReference>
<dbReference type="GO" id="GO:0006508">
    <property type="term" value="P:proteolysis"/>
    <property type="evidence" value="ECO:0007669"/>
    <property type="project" value="UniProtKB-KW"/>
</dbReference>
<dbReference type="Proteomes" id="UP000638848">
    <property type="component" value="Unassembled WGS sequence"/>
</dbReference>
<evidence type="ECO:0000256" key="8">
    <source>
        <dbReference type="SAM" id="MobiDB-lite"/>
    </source>
</evidence>
<dbReference type="PROSITE" id="PS00136">
    <property type="entry name" value="SUBTILASE_ASP"/>
    <property type="match status" value="1"/>
</dbReference>
<feature type="signal peptide" evidence="9">
    <location>
        <begin position="1"/>
        <end position="23"/>
    </location>
</feature>
<dbReference type="InterPro" id="IPR000209">
    <property type="entry name" value="Peptidase_S8/S53_dom"/>
</dbReference>
<evidence type="ECO:0000256" key="7">
    <source>
        <dbReference type="RuleBase" id="RU003355"/>
    </source>
</evidence>
<evidence type="ECO:0000256" key="5">
    <source>
        <dbReference type="PIRSR" id="PIRSR615500-1"/>
    </source>
</evidence>
<dbReference type="GO" id="GO:0004252">
    <property type="term" value="F:serine-type endopeptidase activity"/>
    <property type="evidence" value="ECO:0007669"/>
    <property type="project" value="UniProtKB-UniRule"/>
</dbReference>
<dbReference type="PROSITE" id="PS00137">
    <property type="entry name" value="SUBTILASE_HIS"/>
    <property type="match status" value="1"/>
</dbReference>
<feature type="domain" description="SLH" evidence="10">
    <location>
        <begin position="461"/>
        <end position="526"/>
    </location>
</feature>
<organism evidence="11 12">
    <name type="scientific">Kocuria dechangensis</name>
    <dbReference type="NCBI Taxonomy" id="1176249"/>
    <lineage>
        <taxon>Bacteria</taxon>
        <taxon>Bacillati</taxon>
        <taxon>Actinomycetota</taxon>
        <taxon>Actinomycetes</taxon>
        <taxon>Micrococcales</taxon>
        <taxon>Micrococcaceae</taxon>
        <taxon>Kocuria</taxon>
    </lineage>
</organism>
<protein>
    <recommendedName>
        <fullName evidence="10">SLH domain-containing protein</fullName>
    </recommendedName>
</protein>
<dbReference type="InterPro" id="IPR023827">
    <property type="entry name" value="Peptidase_S8_Asp-AS"/>
</dbReference>
<evidence type="ECO:0000313" key="12">
    <source>
        <dbReference type="Proteomes" id="UP000638848"/>
    </source>
</evidence>
<feature type="active site" description="Charge relay system" evidence="5 6">
    <location>
        <position position="171"/>
    </location>
</feature>
<evidence type="ECO:0000313" key="11">
    <source>
        <dbReference type="EMBL" id="GGG62208.1"/>
    </source>
</evidence>
<dbReference type="PANTHER" id="PTHR43806">
    <property type="entry name" value="PEPTIDASE S8"/>
    <property type="match status" value="1"/>
</dbReference>
<dbReference type="InterPro" id="IPR036852">
    <property type="entry name" value="Peptidase_S8/S53_dom_sf"/>
</dbReference>
<dbReference type="Pfam" id="PF00082">
    <property type="entry name" value="Peptidase_S8"/>
    <property type="match status" value="1"/>
</dbReference>
<comment type="caution">
    <text evidence="11">The sequence shown here is derived from an EMBL/GenBank/DDBJ whole genome shotgun (WGS) entry which is preliminary data.</text>
</comment>
<dbReference type="SUPFAM" id="SSF52743">
    <property type="entry name" value="Subtilisin-like"/>
    <property type="match status" value="1"/>
</dbReference>